<evidence type="ECO:0008006" key="10">
    <source>
        <dbReference type="Google" id="ProtNLM"/>
    </source>
</evidence>
<dbReference type="InterPro" id="IPR000159">
    <property type="entry name" value="RA_dom"/>
</dbReference>
<organism evidence="8 9">
    <name type="scientific">Tegillarca granosa</name>
    <name type="common">Malaysian cockle</name>
    <name type="synonym">Anadara granosa</name>
    <dbReference type="NCBI Taxonomy" id="220873"/>
    <lineage>
        <taxon>Eukaryota</taxon>
        <taxon>Metazoa</taxon>
        <taxon>Spiralia</taxon>
        <taxon>Lophotrochozoa</taxon>
        <taxon>Mollusca</taxon>
        <taxon>Bivalvia</taxon>
        <taxon>Autobranchia</taxon>
        <taxon>Pteriomorphia</taxon>
        <taxon>Arcoida</taxon>
        <taxon>Arcoidea</taxon>
        <taxon>Arcidae</taxon>
        <taxon>Tegillarca</taxon>
    </lineage>
</organism>
<feature type="domain" description="Ras-associating" evidence="7">
    <location>
        <begin position="88"/>
        <end position="176"/>
    </location>
</feature>
<evidence type="ECO:0000256" key="2">
    <source>
        <dbReference type="ARBA" id="ARBA00004412"/>
    </source>
</evidence>
<evidence type="ECO:0000256" key="4">
    <source>
        <dbReference type="ARBA" id="ARBA00023121"/>
    </source>
</evidence>
<dbReference type="InterPro" id="IPR001683">
    <property type="entry name" value="PX_dom"/>
</dbReference>
<proteinExistence type="predicted"/>
<dbReference type="Gene3D" id="3.30.1520.10">
    <property type="entry name" value="Phox-like domain"/>
    <property type="match status" value="1"/>
</dbReference>
<evidence type="ECO:0000256" key="3">
    <source>
        <dbReference type="ARBA" id="ARBA00022753"/>
    </source>
</evidence>
<dbReference type="Pfam" id="PF00788">
    <property type="entry name" value="RA"/>
    <property type="match status" value="1"/>
</dbReference>
<comment type="caution">
    <text evidence="8">The sequence shown here is derived from an EMBL/GenBank/DDBJ whole genome shotgun (WGS) entry which is preliminary data.</text>
</comment>
<dbReference type="EMBL" id="JARBDR010000903">
    <property type="protein sequence ID" value="KAJ8304947.1"/>
    <property type="molecule type" value="Genomic_DNA"/>
</dbReference>
<feature type="domain" description="PX" evidence="6">
    <location>
        <begin position="1"/>
        <end position="83"/>
    </location>
</feature>
<evidence type="ECO:0000259" key="6">
    <source>
        <dbReference type="PROSITE" id="PS50195"/>
    </source>
</evidence>
<dbReference type="Gene3D" id="3.10.20.90">
    <property type="entry name" value="Phosphatidylinositol 3-kinase Catalytic Subunit, Chain A, domain 1"/>
    <property type="match status" value="1"/>
</dbReference>
<dbReference type="PANTHER" id="PTHR12431:SF19">
    <property type="entry name" value="SORTING NEXIN-27"/>
    <property type="match status" value="1"/>
</dbReference>
<keyword evidence="4" id="KW-0446">Lipid-binding</keyword>
<accession>A0ABQ9EMX7</accession>
<protein>
    <recommendedName>
        <fullName evidence="10">Sorting nexin-27</fullName>
    </recommendedName>
</protein>
<dbReference type="PROSITE" id="PS50200">
    <property type="entry name" value="RA"/>
    <property type="match status" value="1"/>
</dbReference>
<evidence type="ECO:0000256" key="5">
    <source>
        <dbReference type="ARBA" id="ARBA00023136"/>
    </source>
</evidence>
<dbReference type="InterPro" id="IPR048767">
    <property type="entry name" value="SNX17-31_FERM_F2"/>
</dbReference>
<dbReference type="Proteomes" id="UP001217089">
    <property type="component" value="Unassembled WGS sequence"/>
</dbReference>
<keyword evidence="9" id="KW-1185">Reference proteome</keyword>
<name>A0ABQ9EMX7_TEGGR</name>
<dbReference type="Gene3D" id="1.20.80.60">
    <property type="match status" value="1"/>
</dbReference>
<evidence type="ECO:0000259" key="7">
    <source>
        <dbReference type="PROSITE" id="PS50200"/>
    </source>
</evidence>
<evidence type="ECO:0000313" key="8">
    <source>
        <dbReference type="EMBL" id="KAJ8304947.1"/>
    </source>
</evidence>
<keyword evidence="3" id="KW-0967">Endosome</keyword>
<comment type="subcellular location">
    <subcellularLocation>
        <location evidence="2">Early endosome</location>
    </subcellularLocation>
    <subcellularLocation>
        <location evidence="1">Endomembrane system</location>
        <topology evidence="1">Peripheral membrane protein</topology>
    </subcellularLocation>
</comment>
<dbReference type="Pfam" id="PF00787">
    <property type="entry name" value="PX"/>
    <property type="match status" value="1"/>
</dbReference>
<dbReference type="InterPro" id="IPR036871">
    <property type="entry name" value="PX_dom_sf"/>
</dbReference>
<dbReference type="PANTHER" id="PTHR12431">
    <property type="entry name" value="SORTING NEXIN 17 AND 27"/>
    <property type="match status" value="1"/>
</dbReference>
<evidence type="ECO:0000256" key="1">
    <source>
        <dbReference type="ARBA" id="ARBA00004184"/>
    </source>
</evidence>
<keyword evidence="5" id="KW-0472">Membrane</keyword>
<dbReference type="PROSITE" id="PS50195">
    <property type="entry name" value="PX"/>
    <property type="match status" value="1"/>
</dbReference>
<dbReference type="SUPFAM" id="SSF64268">
    <property type="entry name" value="PX domain"/>
    <property type="match status" value="1"/>
</dbReference>
<reference evidence="8 9" key="1">
    <citation type="submission" date="2022-12" db="EMBL/GenBank/DDBJ databases">
        <title>Chromosome-level genome of Tegillarca granosa.</title>
        <authorList>
            <person name="Kim J."/>
        </authorList>
    </citation>
    <scope>NUCLEOTIDE SEQUENCE [LARGE SCALE GENOMIC DNA]</scope>
    <source>
        <strain evidence="8">Teg-2019</strain>
        <tissue evidence="8">Adductor muscle</tissue>
    </source>
</reference>
<dbReference type="InterPro" id="IPR037827">
    <property type="entry name" value="SNX27_FERM-like_dom"/>
</dbReference>
<dbReference type="CDD" id="cd01777">
    <property type="entry name" value="FERM_F1_SNX27"/>
    <property type="match status" value="1"/>
</dbReference>
<evidence type="ECO:0000313" key="9">
    <source>
        <dbReference type="Proteomes" id="UP001217089"/>
    </source>
</evidence>
<dbReference type="SMART" id="SM00312">
    <property type="entry name" value="PX"/>
    <property type="match status" value="1"/>
</dbReference>
<sequence length="375" mass="44108">MAGRHLCSRRYREFDALYSRLKRDFPDFNFPKMPGKKLFHLSEQQLDARRRGLEQFLEKVCAVRVIGECELMQEFLAAPDMENDNDSSEVELKVLLPDRSICVVTIRRHDNADLVFEAIVSKLQMSDNAAQCYYLFETVEYNFERKLQPTEVPHNIYIQNYSTATATCIALRKWLFTLSRETMLNSDELAVNFLFWQAVDDVNRGQIKTEDKLYELKSLQEAGKKKEYLKICRHLDGYGEVTFPHCPCDSRKDGHVIAIVSMESFRLQACKTDGVPESQVIEFQWKDIKTYDIEEEGMSFTFEYNRPGKKPRVVQILTPYYVYMKDCFDRIYDERDWEQDTGTCKNNRNIRYYKMTFHITYSCVCKSFLSSLALP</sequence>
<dbReference type="CDD" id="cd13338">
    <property type="entry name" value="FERM-like_C_SNX27"/>
    <property type="match status" value="1"/>
</dbReference>
<gene>
    <name evidence="8" type="ORF">KUTeg_018530</name>
</gene>
<dbReference type="InterPro" id="IPR037835">
    <property type="entry name" value="SNX27_RA"/>
</dbReference>
<dbReference type="Pfam" id="PF21271">
    <property type="entry name" value="SNX17-31_F2_FERM"/>
    <property type="match status" value="1"/>
</dbReference>